<evidence type="ECO:0000313" key="2">
    <source>
        <dbReference type="EMBL" id="MFC6388642.1"/>
    </source>
</evidence>
<reference evidence="3" key="1">
    <citation type="journal article" date="2019" name="Int. J. Syst. Evol. Microbiol.">
        <title>The Global Catalogue of Microorganisms (GCM) 10K type strain sequencing project: providing services to taxonomists for standard genome sequencing and annotation.</title>
        <authorList>
            <consortium name="The Broad Institute Genomics Platform"/>
            <consortium name="The Broad Institute Genome Sequencing Center for Infectious Disease"/>
            <person name="Wu L."/>
            <person name="Ma J."/>
        </authorList>
    </citation>
    <scope>NUCLEOTIDE SEQUENCE [LARGE SCALE GENOMIC DNA]</scope>
    <source>
        <strain evidence="3">CCUG 36916</strain>
    </source>
</reference>
<evidence type="ECO:0000313" key="3">
    <source>
        <dbReference type="Proteomes" id="UP001596237"/>
    </source>
</evidence>
<dbReference type="RefSeq" id="WP_192285147.1">
    <property type="nucleotide sequence ID" value="NZ_JBHSTT010000014.1"/>
</dbReference>
<name>A0ABW1WJA2_9HYPH</name>
<dbReference type="InterPro" id="IPR010319">
    <property type="entry name" value="Transglutaminase-like_Cys_pept"/>
</dbReference>
<proteinExistence type="predicted"/>
<dbReference type="Pfam" id="PF06035">
    <property type="entry name" value="Peptidase_C93"/>
    <property type="match status" value="1"/>
</dbReference>
<dbReference type="EMBL" id="JBHSTT010000014">
    <property type="protein sequence ID" value="MFC6388642.1"/>
    <property type="molecule type" value="Genomic_DNA"/>
</dbReference>
<evidence type="ECO:0000256" key="1">
    <source>
        <dbReference type="SAM" id="SignalP"/>
    </source>
</evidence>
<gene>
    <name evidence="2" type="ORF">ACFQDP_04615</name>
</gene>
<keyword evidence="1" id="KW-0732">Signal</keyword>
<sequence>MRTTETGHLKTGPKMGSKTGFLAVLTLCAGLFCGGASAEAQPAAQTLAALPSAGASLTPGAEARPILAWTEFCQSYPAECAFDRAEPARIALTPALWSSIVSINRRVNRTIEPVTDQEHWGRPDRWDLAEDGSGDCEDYQLLKRHLLAAAGLPRRAMRMTVVIDEKGEGHAVLTLVTDRGDYILDNKTNAVKLWHETGYVFIKREGQDAQAWVSLGGATSPVTTANR</sequence>
<dbReference type="Proteomes" id="UP001596237">
    <property type="component" value="Unassembled WGS sequence"/>
</dbReference>
<dbReference type="PANTHER" id="PTHR39327">
    <property type="match status" value="1"/>
</dbReference>
<accession>A0ABW1WJA2</accession>
<dbReference type="Gene3D" id="3.10.620.30">
    <property type="match status" value="1"/>
</dbReference>
<feature type="chain" id="PRO_5046557551" evidence="1">
    <location>
        <begin position="39"/>
        <end position="227"/>
    </location>
</feature>
<feature type="signal peptide" evidence="1">
    <location>
        <begin position="1"/>
        <end position="38"/>
    </location>
</feature>
<protein>
    <submittedName>
        <fullName evidence="2">Transglutaminase-like cysteine peptidase</fullName>
    </submittedName>
</protein>
<comment type="caution">
    <text evidence="2">The sequence shown here is derived from an EMBL/GenBank/DDBJ whole genome shotgun (WGS) entry which is preliminary data.</text>
</comment>
<dbReference type="PANTHER" id="PTHR39327:SF1">
    <property type="entry name" value="BLR5470 PROTEIN"/>
    <property type="match status" value="1"/>
</dbReference>
<keyword evidence="3" id="KW-1185">Reference proteome</keyword>
<organism evidence="2 3">
    <name type="scientific">Methylorubrum zatmanii</name>
    <dbReference type="NCBI Taxonomy" id="29429"/>
    <lineage>
        <taxon>Bacteria</taxon>
        <taxon>Pseudomonadati</taxon>
        <taxon>Pseudomonadota</taxon>
        <taxon>Alphaproteobacteria</taxon>
        <taxon>Hyphomicrobiales</taxon>
        <taxon>Methylobacteriaceae</taxon>
        <taxon>Methylorubrum</taxon>
    </lineage>
</organism>